<feature type="chain" id="PRO_5014603593" description="Lipoprotein" evidence="1">
    <location>
        <begin position="19"/>
        <end position="138"/>
    </location>
</feature>
<accession>A0A2K8YS79</accession>
<evidence type="ECO:0000313" key="3">
    <source>
        <dbReference type="Proteomes" id="UP000232883"/>
    </source>
</evidence>
<evidence type="ECO:0000313" key="2">
    <source>
        <dbReference type="EMBL" id="AUD00482.1"/>
    </source>
</evidence>
<keyword evidence="3" id="KW-1185">Reference proteome</keyword>
<organism evidence="2 3">
    <name type="scientific">Spirosoma pollinicola</name>
    <dbReference type="NCBI Taxonomy" id="2057025"/>
    <lineage>
        <taxon>Bacteria</taxon>
        <taxon>Pseudomonadati</taxon>
        <taxon>Bacteroidota</taxon>
        <taxon>Cytophagia</taxon>
        <taxon>Cytophagales</taxon>
        <taxon>Cytophagaceae</taxon>
        <taxon>Spirosoma</taxon>
    </lineage>
</organism>
<dbReference type="OrthoDB" id="958270at2"/>
<protein>
    <recommendedName>
        <fullName evidence="4">Lipoprotein</fullName>
    </recommendedName>
</protein>
<dbReference type="PROSITE" id="PS51257">
    <property type="entry name" value="PROKAR_LIPOPROTEIN"/>
    <property type="match status" value="1"/>
</dbReference>
<dbReference type="RefSeq" id="WP_100985908.1">
    <property type="nucleotide sequence ID" value="NZ_CP025096.1"/>
</dbReference>
<dbReference type="AlphaFoldDB" id="A0A2K8YS79"/>
<proteinExistence type="predicted"/>
<dbReference type="EMBL" id="CP025096">
    <property type="protein sequence ID" value="AUD00482.1"/>
    <property type="molecule type" value="Genomic_DNA"/>
</dbReference>
<evidence type="ECO:0008006" key="4">
    <source>
        <dbReference type="Google" id="ProtNLM"/>
    </source>
</evidence>
<reference evidence="2 3" key="1">
    <citation type="submission" date="2017-11" db="EMBL/GenBank/DDBJ databases">
        <title>Taxonomic description and genome sequences of Spirosoma HA7 sp. nov., isolated from pollen microhabitat of Corylus avellana.</title>
        <authorList>
            <person name="Ambika Manirajan B."/>
            <person name="Suarez C."/>
            <person name="Ratering S."/>
            <person name="Geissler-Plaum R."/>
            <person name="Cardinale M."/>
            <person name="Sylvia S."/>
        </authorList>
    </citation>
    <scope>NUCLEOTIDE SEQUENCE [LARGE SCALE GENOMIC DNA]</scope>
    <source>
        <strain evidence="2 3">HA7</strain>
    </source>
</reference>
<sequence>MKFTIKISLCLLIMLSIACDSDLLKSSYKELGTFDTKLEAQNKAITHILSQYGSLPQNEYYKVIYSFRDADPGDFSRNSMWYHKASNELAIEVDIHSGMACQWKQVSKTVLQQAAMSKKSLNKVDSLSRPNQELGRCL</sequence>
<keyword evidence="1" id="KW-0732">Signal</keyword>
<evidence type="ECO:0000256" key="1">
    <source>
        <dbReference type="SAM" id="SignalP"/>
    </source>
</evidence>
<feature type="signal peptide" evidence="1">
    <location>
        <begin position="1"/>
        <end position="18"/>
    </location>
</feature>
<dbReference type="KEGG" id="spir:CWM47_00780"/>
<dbReference type="Proteomes" id="UP000232883">
    <property type="component" value="Chromosome"/>
</dbReference>
<name>A0A2K8YS79_9BACT</name>
<gene>
    <name evidence="2" type="ORF">CWM47_00780</name>
</gene>